<evidence type="ECO:0000313" key="5">
    <source>
        <dbReference type="Proteomes" id="UP000002729"/>
    </source>
</evidence>
<dbReference type="GeneID" id="20218837"/>
<feature type="non-terminal residue" evidence="4">
    <location>
        <position position="1"/>
    </location>
</feature>
<dbReference type="InParanoid" id="F0YRL5"/>
<dbReference type="OrthoDB" id="5186at2759"/>
<evidence type="ECO:0000256" key="1">
    <source>
        <dbReference type="ARBA" id="ARBA00022741"/>
    </source>
</evidence>
<dbReference type="AlphaFoldDB" id="F0YRL5"/>
<dbReference type="GO" id="GO:0005524">
    <property type="term" value="F:ATP binding"/>
    <property type="evidence" value="ECO:0007669"/>
    <property type="project" value="UniProtKB-KW"/>
</dbReference>
<feature type="non-terminal residue" evidence="4">
    <location>
        <position position="185"/>
    </location>
</feature>
<dbReference type="Pfam" id="PF07728">
    <property type="entry name" value="AAA_5"/>
    <property type="match status" value="1"/>
</dbReference>
<feature type="domain" description="ATPase dynein-related AAA" evidence="3">
    <location>
        <begin position="1"/>
        <end position="144"/>
    </location>
</feature>
<dbReference type="GO" id="GO:0005634">
    <property type="term" value="C:nucleus"/>
    <property type="evidence" value="ECO:0007669"/>
    <property type="project" value="TreeGrafter"/>
</dbReference>
<dbReference type="eggNOG" id="KOG1808">
    <property type="taxonomic scope" value="Eukaryota"/>
</dbReference>
<dbReference type="EMBL" id="GL833677">
    <property type="protein sequence ID" value="EGB02244.1"/>
    <property type="molecule type" value="Genomic_DNA"/>
</dbReference>
<gene>
    <name evidence="4" type="ORF">AURANDRAFT_17464</name>
</gene>
<dbReference type="SUPFAM" id="SSF52540">
    <property type="entry name" value="P-loop containing nucleoside triphosphate hydrolases"/>
    <property type="match status" value="1"/>
</dbReference>
<dbReference type="GO" id="GO:0030687">
    <property type="term" value="C:preribosome, large subunit precursor"/>
    <property type="evidence" value="ECO:0007669"/>
    <property type="project" value="TreeGrafter"/>
</dbReference>
<keyword evidence="5" id="KW-1185">Reference proteome</keyword>
<name>F0YRL5_AURAN</name>
<accession>F0YRL5</accession>
<dbReference type="GO" id="GO:0016887">
    <property type="term" value="F:ATP hydrolysis activity"/>
    <property type="evidence" value="ECO:0007669"/>
    <property type="project" value="InterPro"/>
</dbReference>
<keyword evidence="2" id="KW-0067">ATP-binding</keyword>
<reference evidence="4 5" key="1">
    <citation type="journal article" date="2011" name="Proc. Natl. Acad. Sci. U.S.A.">
        <title>Niche of harmful alga Aureococcus anophagefferens revealed through ecogenomics.</title>
        <authorList>
            <person name="Gobler C.J."/>
            <person name="Berry D.L."/>
            <person name="Dyhrman S.T."/>
            <person name="Wilhelm S.W."/>
            <person name="Salamov A."/>
            <person name="Lobanov A.V."/>
            <person name="Zhang Y."/>
            <person name="Collier J.L."/>
            <person name="Wurch L.L."/>
            <person name="Kustka A.B."/>
            <person name="Dill B.D."/>
            <person name="Shah M."/>
            <person name="VerBerkmoes N.C."/>
            <person name="Kuo A."/>
            <person name="Terry A."/>
            <person name="Pangilinan J."/>
            <person name="Lindquist E.A."/>
            <person name="Lucas S."/>
            <person name="Paulsen I.T."/>
            <person name="Hattenrath-Lehmann T.K."/>
            <person name="Talmage S.C."/>
            <person name="Walker E.A."/>
            <person name="Koch F."/>
            <person name="Burson A.M."/>
            <person name="Marcoval M.A."/>
            <person name="Tang Y.Z."/>
            <person name="Lecleir G.R."/>
            <person name="Coyne K.J."/>
            <person name="Berg G.M."/>
            <person name="Bertrand E.M."/>
            <person name="Saito M.A."/>
            <person name="Gladyshev V.N."/>
            <person name="Grigoriev I.V."/>
        </authorList>
    </citation>
    <scope>NUCLEOTIDE SEQUENCE [LARGE SCALE GENOMIC DNA]</scope>
    <source>
        <strain evidence="5">CCMP 1984</strain>
    </source>
</reference>
<dbReference type="InterPro" id="IPR027417">
    <property type="entry name" value="P-loop_NTPase"/>
</dbReference>
<dbReference type="RefSeq" id="XP_009043057.1">
    <property type="nucleotide sequence ID" value="XM_009044809.1"/>
</dbReference>
<dbReference type="Gene3D" id="3.40.50.300">
    <property type="entry name" value="P-loop containing nucleotide triphosphate hydrolases"/>
    <property type="match status" value="1"/>
</dbReference>
<protein>
    <recommendedName>
        <fullName evidence="3">ATPase dynein-related AAA domain-containing protein</fullName>
    </recommendedName>
</protein>
<dbReference type="PANTHER" id="PTHR48103">
    <property type="entry name" value="MIDASIN-RELATED"/>
    <property type="match status" value="1"/>
</dbReference>
<dbReference type="KEGG" id="aaf:AURANDRAFT_17464"/>
<evidence type="ECO:0000256" key="2">
    <source>
        <dbReference type="ARBA" id="ARBA00022840"/>
    </source>
</evidence>
<dbReference type="InterPro" id="IPR011704">
    <property type="entry name" value="ATPase_dyneun-rel_AAA"/>
</dbReference>
<dbReference type="GO" id="GO:0000055">
    <property type="term" value="P:ribosomal large subunit export from nucleus"/>
    <property type="evidence" value="ECO:0007669"/>
    <property type="project" value="TreeGrafter"/>
</dbReference>
<keyword evidence="1" id="KW-0547">Nucleotide-binding</keyword>
<dbReference type="GO" id="GO:0000027">
    <property type="term" value="P:ribosomal large subunit assembly"/>
    <property type="evidence" value="ECO:0007669"/>
    <property type="project" value="TreeGrafter"/>
</dbReference>
<dbReference type="Proteomes" id="UP000002729">
    <property type="component" value="Unassembled WGS sequence"/>
</dbReference>
<proteinExistence type="predicted"/>
<dbReference type="PANTHER" id="PTHR48103:SF2">
    <property type="entry name" value="MIDASIN"/>
    <property type="match status" value="1"/>
</dbReference>
<sequence length="185" mass="19823">PVLLQGPTCAGKTTLVEYVAARLGVVCARVNNHEHTDVAEYVGRFAPEPDGSIGWRDGALTAALRRGEWLLLDELNLAPPDVLEALNRLLDDNRELRIPETGEVVRPAPGFALFATQNPAGVCAASGATYGGRKPLSRAFRDRFVEIHVDELSSGELADVVARVGGVAPSLAARLVDAHGRLRRL</sequence>
<evidence type="ECO:0000259" key="3">
    <source>
        <dbReference type="Pfam" id="PF07728"/>
    </source>
</evidence>
<organism evidence="5">
    <name type="scientific">Aureococcus anophagefferens</name>
    <name type="common">Harmful bloom alga</name>
    <dbReference type="NCBI Taxonomy" id="44056"/>
    <lineage>
        <taxon>Eukaryota</taxon>
        <taxon>Sar</taxon>
        <taxon>Stramenopiles</taxon>
        <taxon>Ochrophyta</taxon>
        <taxon>Pelagophyceae</taxon>
        <taxon>Pelagomonadales</taxon>
        <taxon>Pelagomonadaceae</taxon>
        <taxon>Aureococcus</taxon>
    </lineage>
</organism>
<dbReference type="OMA" id="TNTEFHY"/>
<evidence type="ECO:0000313" key="4">
    <source>
        <dbReference type="EMBL" id="EGB02244.1"/>
    </source>
</evidence>